<keyword evidence="2" id="KW-1185">Reference proteome</keyword>
<accession>A0ABP8Q3S7</accession>
<gene>
    <name evidence="1" type="ORF">GCM10023172_09030</name>
</gene>
<comment type="caution">
    <text evidence="1">The sequence shown here is derived from an EMBL/GenBank/DDBJ whole genome shotgun (WGS) entry which is preliminary data.</text>
</comment>
<dbReference type="EMBL" id="BAABGQ010000005">
    <property type="protein sequence ID" value="GAA4496182.1"/>
    <property type="molecule type" value="Genomic_DNA"/>
</dbReference>
<proteinExistence type="predicted"/>
<protein>
    <submittedName>
        <fullName evidence="1">Uncharacterized protein</fullName>
    </submittedName>
</protein>
<evidence type="ECO:0000313" key="2">
    <source>
        <dbReference type="Proteomes" id="UP001501243"/>
    </source>
</evidence>
<organism evidence="1 2">
    <name type="scientific">Hymenobacter ginsengisoli</name>
    <dbReference type="NCBI Taxonomy" id="1051626"/>
    <lineage>
        <taxon>Bacteria</taxon>
        <taxon>Pseudomonadati</taxon>
        <taxon>Bacteroidota</taxon>
        <taxon>Cytophagia</taxon>
        <taxon>Cytophagales</taxon>
        <taxon>Hymenobacteraceae</taxon>
        <taxon>Hymenobacter</taxon>
    </lineage>
</organism>
<sequence length="76" mass="7924">MSDFLRALNSYTFTVAVNATLRDGGFAITAPGLAGKTIVTSAAVTQQILDSPDFDALLGGDRVGRILEIVLAQAAR</sequence>
<evidence type="ECO:0000313" key="1">
    <source>
        <dbReference type="EMBL" id="GAA4496182.1"/>
    </source>
</evidence>
<dbReference type="RefSeq" id="WP_208132362.1">
    <property type="nucleotide sequence ID" value="NZ_BAABGQ010000005.1"/>
</dbReference>
<dbReference type="Proteomes" id="UP001501243">
    <property type="component" value="Unassembled WGS sequence"/>
</dbReference>
<reference evidence="2" key="1">
    <citation type="journal article" date="2019" name="Int. J. Syst. Evol. Microbiol.">
        <title>The Global Catalogue of Microorganisms (GCM) 10K type strain sequencing project: providing services to taxonomists for standard genome sequencing and annotation.</title>
        <authorList>
            <consortium name="The Broad Institute Genomics Platform"/>
            <consortium name="The Broad Institute Genome Sequencing Center for Infectious Disease"/>
            <person name="Wu L."/>
            <person name="Ma J."/>
        </authorList>
    </citation>
    <scope>NUCLEOTIDE SEQUENCE [LARGE SCALE GENOMIC DNA]</scope>
    <source>
        <strain evidence="2">JCM 17841</strain>
    </source>
</reference>
<name>A0ABP8Q3S7_9BACT</name>